<dbReference type="EMBL" id="PQXL01000062">
    <property type="protein sequence ID" value="THV52999.1"/>
    <property type="molecule type" value="Genomic_DNA"/>
</dbReference>
<comment type="caution">
    <text evidence="1">The sequence shown here is derived from an EMBL/GenBank/DDBJ whole genome shotgun (WGS) entry which is preliminary data.</text>
</comment>
<name>A0A4S8RER5_9HELO</name>
<reference evidence="1 2" key="1">
    <citation type="submission" date="2017-12" db="EMBL/GenBank/DDBJ databases">
        <title>Comparative genomics of Botrytis spp.</title>
        <authorList>
            <person name="Valero-Jimenez C.A."/>
            <person name="Tapia P."/>
            <person name="Veloso J."/>
            <person name="Silva-Moreno E."/>
            <person name="Staats M."/>
            <person name="Valdes J.H."/>
            <person name="Van Kan J.A.L."/>
        </authorList>
    </citation>
    <scope>NUCLEOTIDE SEQUENCE [LARGE SCALE GENOMIC DNA]</scope>
    <source>
        <strain evidence="1 2">MUCL435</strain>
    </source>
</reference>
<sequence length="66" mass="7580">MDTNEQTILSHSAERVFASRFEYRVPDALEELTNDPLTIRSLPIQTQHSRTLPMLQTTYKTLESSA</sequence>
<keyword evidence="2" id="KW-1185">Reference proteome</keyword>
<evidence type="ECO:0000313" key="2">
    <source>
        <dbReference type="Proteomes" id="UP000308671"/>
    </source>
</evidence>
<proteinExistence type="predicted"/>
<dbReference type="AlphaFoldDB" id="A0A4S8RER5"/>
<dbReference type="Proteomes" id="UP000308671">
    <property type="component" value="Unassembled WGS sequence"/>
</dbReference>
<evidence type="ECO:0000313" key="1">
    <source>
        <dbReference type="EMBL" id="THV52999.1"/>
    </source>
</evidence>
<gene>
    <name evidence="1" type="ORF">BGAL_0062g00150</name>
</gene>
<accession>A0A4S8RER5</accession>
<organism evidence="1 2">
    <name type="scientific">Botrytis galanthina</name>
    <dbReference type="NCBI Taxonomy" id="278940"/>
    <lineage>
        <taxon>Eukaryota</taxon>
        <taxon>Fungi</taxon>
        <taxon>Dikarya</taxon>
        <taxon>Ascomycota</taxon>
        <taxon>Pezizomycotina</taxon>
        <taxon>Leotiomycetes</taxon>
        <taxon>Helotiales</taxon>
        <taxon>Sclerotiniaceae</taxon>
        <taxon>Botrytis</taxon>
    </lineage>
</organism>
<protein>
    <submittedName>
        <fullName evidence="1">Uncharacterized protein</fullName>
    </submittedName>
</protein>